<dbReference type="HOGENOM" id="CLU_017295_3_2_9"/>
<feature type="domain" description="PDZ" evidence="6">
    <location>
        <begin position="101"/>
        <end position="170"/>
    </location>
</feature>
<dbReference type="SUPFAM" id="SSF50156">
    <property type="entry name" value="PDZ domain-like"/>
    <property type="match status" value="1"/>
</dbReference>
<keyword evidence="3 5" id="KW-0378">Hydrolase</keyword>
<dbReference type="PANTHER" id="PTHR32060">
    <property type="entry name" value="TAIL-SPECIFIC PROTEASE"/>
    <property type="match status" value="1"/>
</dbReference>
<comment type="similarity">
    <text evidence="1 5">Belongs to the peptidase S41A family.</text>
</comment>
<dbReference type="STRING" id="86416.Clopa_3591"/>
<dbReference type="PATRIC" id="fig|86416.3.peg.3589"/>
<keyword evidence="8" id="KW-1185">Reference proteome</keyword>
<sequence length="404" mass="44237">MLINNKRKWVICTVAILIITNILAFSIGNRVSLSLPNGNVEISKANLDEVLKFQKLFAVRDQLYKYYDGKIDDNALLNGAIKGMTNALNDPYTVFMDANETKSFNTQIQGQEYVGIGIQVENRDNKVTVNAVFDGSPAEKAGIKAGDAIVKIDGTAIAGADLNKAVSMMKGKENTNVTLTIARTGRDNFDVIAQRKKIAYNTVTGQMLSNNIGYIDISMFDENTGENFDKKLQELKAAGMKGLILDLRDNGGGVLDDCLKVASNFIDKGKTVVYTVDKNNKKQIYKSEGGSTVGIPLVVLTNGNTASASEIFSGAIKDYKAGTLIGEKTFGKGVVQTTFNTGDNTQLKVTISKWYTPLNENINHNGFQPDIEVKYPQDLLNKPYDRNSDPQFQKALEVINSKVK</sequence>
<dbReference type="InterPro" id="IPR001478">
    <property type="entry name" value="PDZ"/>
</dbReference>
<dbReference type="GO" id="GO:0030288">
    <property type="term" value="C:outer membrane-bounded periplasmic space"/>
    <property type="evidence" value="ECO:0007669"/>
    <property type="project" value="TreeGrafter"/>
</dbReference>
<dbReference type="GO" id="GO:0006508">
    <property type="term" value="P:proteolysis"/>
    <property type="evidence" value="ECO:0007669"/>
    <property type="project" value="UniProtKB-KW"/>
</dbReference>
<dbReference type="eggNOG" id="COG0793">
    <property type="taxonomic scope" value="Bacteria"/>
</dbReference>
<dbReference type="PANTHER" id="PTHR32060:SF30">
    <property type="entry name" value="CARBOXY-TERMINAL PROCESSING PROTEASE CTPA"/>
    <property type="match status" value="1"/>
</dbReference>
<dbReference type="NCBIfam" id="TIGR00225">
    <property type="entry name" value="prc"/>
    <property type="match status" value="1"/>
</dbReference>
<proteinExistence type="inferred from homology"/>
<dbReference type="Proteomes" id="UP000013523">
    <property type="component" value="Chromosome"/>
</dbReference>
<dbReference type="Gene3D" id="3.30.750.44">
    <property type="match status" value="1"/>
</dbReference>
<dbReference type="Gene3D" id="2.30.42.10">
    <property type="match status" value="1"/>
</dbReference>
<protein>
    <submittedName>
        <fullName evidence="7">C-terminal processing peptidase</fullName>
    </submittedName>
</protein>
<dbReference type="Pfam" id="PF13180">
    <property type="entry name" value="PDZ_2"/>
    <property type="match status" value="1"/>
</dbReference>
<name>R4K732_CLOPA</name>
<reference evidence="7 8" key="1">
    <citation type="submission" date="2012-01" db="EMBL/GenBank/DDBJ databases">
        <title>Complete sequence of chromosome of Clostridium pasteurianum BC1.</title>
        <authorList>
            <consortium name="US DOE Joint Genome Institute"/>
            <person name="Lucas S."/>
            <person name="Han J."/>
            <person name="Lapidus A."/>
            <person name="Cheng J.-F."/>
            <person name="Goodwin L."/>
            <person name="Pitluck S."/>
            <person name="Peters L."/>
            <person name="Mikhailova N."/>
            <person name="Teshima H."/>
            <person name="Detter J.C."/>
            <person name="Han C."/>
            <person name="Tapia R."/>
            <person name="Land M."/>
            <person name="Hauser L."/>
            <person name="Kyrpides N."/>
            <person name="Ivanova N."/>
            <person name="Pagani I."/>
            <person name="Dunn J."/>
            <person name="Taghavi S."/>
            <person name="Francis A."/>
            <person name="van der Lelie D."/>
            <person name="Woyke T."/>
        </authorList>
    </citation>
    <scope>NUCLEOTIDE SEQUENCE [LARGE SCALE GENOMIC DNA]</scope>
    <source>
        <strain evidence="7 8">BC1</strain>
    </source>
</reference>
<dbReference type="SMART" id="SM00245">
    <property type="entry name" value="TSPc"/>
    <property type="match status" value="1"/>
</dbReference>
<gene>
    <name evidence="7" type="ORF">Clopa_3591</name>
</gene>
<evidence type="ECO:0000256" key="1">
    <source>
        <dbReference type="ARBA" id="ARBA00009179"/>
    </source>
</evidence>
<evidence type="ECO:0000313" key="8">
    <source>
        <dbReference type="Proteomes" id="UP000013523"/>
    </source>
</evidence>
<accession>R4K732</accession>
<dbReference type="Pfam" id="PF22694">
    <property type="entry name" value="CtpB_N-like"/>
    <property type="match status" value="1"/>
</dbReference>
<dbReference type="CDD" id="cd07560">
    <property type="entry name" value="Peptidase_S41_CPP"/>
    <property type="match status" value="1"/>
</dbReference>
<dbReference type="PROSITE" id="PS50106">
    <property type="entry name" value="PDZ"/>
    <property type="match status" value="1"/>
</dbReference>
<dbReference type="MEROPS" id="S41.002"/>
<dbReference type="AlphaFoldDB" id="R4K732"/>
<dbReference type="InterPro" id="IPR004447">
    <property type="entry name" value="Peptidase_S41A"/>
</dbReference>
<evidence type="ECO:0000256" key="4">
    <source>
        <dbReference type="ARBA" id="ARBA00022825"/>
    </source>
</evidence>
<evidence type="ECO:0000256" key="5">
    <source>
        <dbReference type="RuleBase" id="RU004404"/>
    </source>
</evidence>
<dbReference type="SMART" id="SM00228">
    <property type="entry name" value="PDZ"/>
    <property type="match status" value="1"/>
</dbReference>
<dbReference type="Pfam" id="PF03572">
    <property type="entry name" value="Peptidase_S41"/>
    <property type="match status" value="1"/>
</dbReference>
<evidence type="ECO:0000313" key="7">
    <source>
        <dbReference type="EMBL" id="AGK98373.1"/>
    </source>
</evidence>
<evidence type="ECO:0000259" key="6">
    <source>
        <dbReference type="PROSITE" id="PS50106"/>
    </source>
</evidence>
<dbReference type="FunFam" id="2.30.42.10:FF:000063">
    <property type="entry name" value="Peptidase, S41 family"/>
    <property type="match status" value="1"/>
</dbReference>
<dbReference type="CDD" id="cd06782">
    <property type="entry name" value="cpPDZ_CPP-like"/>
    <property type="match status" value="1"/>
</dbReference>
<dbReference type="Gene3D" id="3.90.226.10">
    <property type="entry name" value="2-enoyl-CoA Hydratase, Chain A, domain 1"/>
    <property type="match status" value="1"/>
</dbReference>
<evidence type="ECO:0000256" key="2">
    <source>
        <dbReference type="ARBA" id="ARBA00022670"/>
    </source>
</evidence>
<dbReference type="SUPFAM" id="SSF52096">
    <property type="entry name" value="ClpP/crotonase"/>
    <property type="match status" value="1"/>
</dbReference>
<dbReference type="GO" id="GO:0008236">
    <property type="term" value="F:serine-type peptidase activity"/>
    <property type="evidence" value="ECO:0007669"/>
    <property type="project" value="UniProtKB-KW"/>
</dbReference>
<dbReference type="InterPro" id="IPR036034">
    <property type="entry name" value="PDZ_sf"/>
</dbReference>
<dbReference type="InterPro" id="IPR055210">
    <property type="entry name" value="CtpA/B_N"/>
</dbReference>
<dbReference type="GO" id="GO:0007165">
    <property type="term" value="P:signal transduction"/>
    <property type="evidence" value="ECO:0007669"/>
    <property type="project" value="TreeGrafter"/>
</dbReference>
<organism evidence="7 8">
    <name type="scientific">Clostridium pasteurianum BC1</name>
    <dbReference type="NCBI Taxonomy" id="86416"/>
    <lineage>
        <taxon>Bacteria</taxon>
        <taxon>Bacillati</taxon>
        <taxon>Bacillota</taxon>
        <taxon>Clostridia</taxon>
        <taxon>Eubacteriales</taxon>
        <taxon>Clostridiaceae</taxon>
        <taxon>Clostridium</taxon>
    </lineage>
</organism>
<dbReference type="InterPro" id="IPR029045">
    <property type="entry name" value="ClpP/crotonase-like_dom_sf"/>
</dbReference>
<dbReference type="EMBL" id="CP003261">
    <property type="protein sequence ID" value="AGK98373.1"/>
    <property type="molecule type" value="Genomic_DNA"/>
</dbReference>
<dbReference type="InterPro" id="IPR005151">
    <property type="entry name" value="Tail-specific_protease"/>
</dbReference>
<evidence type="ECO:0000256" key="3">
    <source>
        <dbReference type="ARBA" id="ARBA00022801"/>
    </source>
</evidence>
<keyword evidence="4 5" id="KW-0720">Serine protease</keyword>
<dbReference type="KEGG" id="cpas:Clopa_3591"/>
<keyword evidence="2 5" id="KW-0645">Protease</keyword>
<dbReference type="GO" id="GO:0004175">
    <property type="term" value="F:endopeptidase activity"/>
    <property type="evidence" value="ECO:0007669"/>
    <property type="project" value="TreeGrafter"/>
</dbReference>